<organism evidence="2 3">
    <name type="scientific">Forsythia ovata</name>
    <dbReference type="NCBI Taxonomy" id="205694"/>
    <lineage>
        <taxon>Eukaryota</taxon>
        <taxon>Viridiplantae</taxon>
        <taxon>Streptophyta</taxon>
        <taxon>Embryophyta</taxon>
        <taxon>Tracheophyta</taxon>
        <taxon>Spermatophyta</taxon>
        <taxon>Magnoliopsida</taxon>
        <taxon>eudicotyledons</taxon>
        <taxon>Gunneridae</taxon>
        <taxon>Pentapetalae</taxon>
        <taxon>asterids</taxon>
        <taxon>lamiids</taxon>
        <taxon>Lamiales</taxon>
        <taxon>Oleaceae</taxon>
        <taxon>Forsythieae</taxon>
        <taxon>Forsythia</taxon>
    </lineage>
</organism>
<feature type="compositionally biased region" description="Polar residues" evidence="1">
    <location>
        <begin position="222"/>
        <end position="231"/>
    </location>
</feature>
<dbReference type="Proteomes" id="UP001604277">
    <property type="component" value="Unassembled WGS sequence"/>
</dbReference>
<dbReference type="EMBL" id="JBFOLJ010000003">
    <property type="protein sequence ID" value="KAL2549446.1"/>
    <property type="molecule type" value="Genomic_DNA"/>
</dbReference>
<proteinExistence type="predicted"/>
<evidence type="ECO:0000313" key="2">
    <source>
        <dbReference type="EMBL" id="KAL2549446.1"/>
    </source>
</evidence>
<gene>
    <name evidence="2" type="ORF">Fot_10976</name>
</gene>
<sequence length="609" mass="67521">MEARENGQKMNTSSFTFDLVDDNIELIDISAEDDGFLISSPLFDSLEDLRLSVDDRNEDDGYQFSEGENCQSTMEACRPSLAWDTAFFNSAAFKNVDVASKNRPKEISLKKSSNIERSRKTKNKRTAKSGEAEICFCKPSKVTSSGKKDILIKQRKRDSLGRYAATTGSGLGLITTKKDAWQSSSCLNSSCLSSPKFSSSVSMTPTKASSISGASVRASNPRVSSSLFSKNTESKKSKLRLSHSTSKILRYSEKSKRLGNTNLSTRSFSALDHSSCTSPARFSNHSSSVSLSSSLSSNQKSKVSTTKLCCTSQHNNAKVAPDLQNNPDSNLSHSLESREMRSPVEFSSHALARFHRADSESLETVQASGLRMPSPKIGYFDESTSPSSTRTTKRKATQKILSETVKTKLYSLGTELSNISLGHTASYKKPKNPCSERSRTIASSKTAPKFPTNHLTYKNICSKLRKTNAGKCHTHKVGKNCRLEKDRDTKGLFKNEKSKESKGSNYDTCVRLKGSNSIKNVTEDGSRIGDLSIYFEAIDLNRDKVMPLKKYDHNKVETRDEKDRVCDQQLYWPKISLKPCTISPSTIDFKARTRTPLAETTYLQQKQSI</sequence>
<reference evidence="3" key="1">
    <citation type="submission" date="2024-07" db="EMBL/GenBank/DDBJ databases">
        <title>Two chromosome-level genome assemblies of Korean endemic species Abeliophyllum distichum and Forsythia ovata (Oleaceae).</title>
        <authorList>
            <person name="Jang H."/>
        </authorList>
    </citation>
    <scope>NUCLEOTIDE SEQUENCE [LARGE SCALE GENOMIC DNA]</scope>
</reference>
<protein>
    <submittedName>
        <fullName evidence="2">Uncharacterized protein</fullName>
    </submittedName>
</protein>
<feature type="region of interest" description="Disordered" evidence="1">
    <location>
        <begin position="373"/>
        <end position="395"/>
    </location>
</feature>
<accession>A0ABD1WID2</accession>
<name>A0ABD1WID2_9LAMI</name>
<feature type="region of interest" description="Disordered" evidence="1">
    <location>
        <begin position="427"/>
        <end position="447"/>
    </location>
</feature>
<feature type="region of interest" description="Disordered" evidence="1">
    <location>
        <begin position="317"/>
        <end position="339"/>
    </location>
</feature>
<evidence type="ECO:0000313" key="3">
    <source>
        <dbReference type="Proteomes" id="UP001604277"/>
    </source>
</evidence>
<feature type="region of interest" description="Disordered" evidence="1">
    <location>
        <begin position="222"/>
        <end position="244"/>
    </location>
</feature>
<evidence type="ECO:0000256" key="1">
    <source>
        <dbReference type="SAM" id="MobiDB-lite"/>
    </source>
</evidence>
<comment type="caution">
    <text evidence="2">The sequence shown here is derived from an EMBL/GenBank/DDBJ whole genome shotgun (WGS) entry which is preliminary data.</text>
</comment>
<dbReference type="AlphaFoldDB" id="A0ABD1WID2"/>
<keyword evidence="3" id="KW-1185">Reference proteome</keyword>
<feature type="compositionally biased region" description="Polar residues" evidence="1">
    <location>
        <begin position="323"/>
        <end position="334"/>
    </location>
</feature>